<dbReference type="AlphaFoldDB" id="A0AA43U6L0"/>
<dbReference type="EMBL" id="JAUMVS010000172">
    <property type="protein sequence ID" value="MDO4842443.1"/>
    <property type="molecule type" value="Genomic_DNA"/>
</dbReference>
<evidence type="ECO:0000313" key="1">
    <source>
        <dbReference type="EMBL" id="MDO4842443.1"/>
    </source>
</evidence>
<dbReference type="Proteomes" id="UP001168575">
    <property type="component" value="Unassembled WGS sequence"/>
</dbReference>
<gene>
    <name evidence="1" type="ORF">Q3982_07200</name>
</gene>
<reference evidence="1" key="1">
    <citation type="submission" date="2023-07" db="EMBL/GenBank/DDBJ databases">
        <title>Between Cages and Wild: Unraveling the Impact of Captivity on Animal Microbiomes and Antimicrobial Resistance.</title>
        <authorList>
            <person name="Schmartz G.P."/>
            <person name="Rehner J."/>
            <person name="Schuff M.J."/>
            <person name="Becker S.L."/>
            <person name="Kravczyk M."/>
            <person name="Gurevich A."/>
            <person name="Francke R."/>
            <person name="Mueller R."/>
            <person name="Keller V."/>
            <person name="Keller A."/>
        </authorList>
    </citation>
    <scope>NUCLEOTIDE SEQUENCE</scope>
    <source>
        <strain evidence="1">S12M_St_49</strain>
    </source>
</reference>
<organism evidence="1 2">
    <name type="scientific">Phoenicibacter congonensis</name>
    <dbReference type="NCBI Taxonomy" id="1944646"/>
    <lineage>
        <taxon>Bacteria</taxon>
        <taxon>Bacillati</taxon>
        <taxon>Actinomycetota</taxon>
        <taxon>Coriobacteriia</taxon>
        <taxon>Eggerthellales</taxon>
        <taxon>Eggerthellaceae</taxon>
        <taxon>Phoenicibacter</taxon>
    </lineage>
</organism>
<proteinExistence type="predicted"/>
<accession>A0AA43U6L0</accession>
<evidence type="ECO:0000313" key="2">
    <source>
        <dbReference type="Proteomes" id="UP001168575"/>
    </source>
</evidence>
<name>A0AA43U6L0_9ACTN</name>
<sequence length="81" mass="8400">MLNYANTLDLESSLAGSTLGVIDLLDDVARDVTAWADILMAVSEQGGPIEGRQLEPISACLAYAGKALKQASGALHAPTTE</sequence>
<protein>
    <submittedName>
        <fullName evidence="1">Uncharacterized protein</fullName>
    </submittedName>
</protein>
<comment type="caution">
    <text evidence="1">The sequence shown here is derived from an EMBL/GenBank/DDBJ whole genome shotgun (WGS) entry which is preliminary data.</text>
</comment>
<keyword evidence="2" id="KW-1185">Reference proteome</keyword>